<gene>
    <name evidence="1" type="ORF">GCM10023082_46490</name>
</gene>
<accession>A0ABP7FNQ0</accession>
<sequence length="122" mass="12487">MPESPERYVARVVDVPDRGIRLAPAAGTAAPGEPTEANLLGMAVALALGAAGYAHHPAPREAAQTVEALLAGEAVMPWRPTAPAAAGARETVPYVVCERPPGGHYACALQHRPPGDEPPAGD</sequence>
<dbReference type="RefSeq" id="WP_345650803.1">
    <property type="nucleotide sequence ID" value="NZ_BAABEP010000038.1"/>
</dbReference>
<reference evidence="2" key="1">
    <citation type="journal article" date="2019" name="Int. J. Syst. Evol. Microbiol.">
        <title>The Global Catalogue of Microorganisms (GCM) 10K type strain sequencing project: providing services to taxonomists for standard genome sequencing and annotation.</title>
        <authorList>
            <consortium name="The Broad Institute Genomics Platform"/>
            <consortium name="The Broad Institute Genome Sequencing Center for Infectious Disease"/>
            <person name="Wu L."/>
            <person name="Ma J."/>
        </authorList>
    </citation>
    <scope>NUCLEOTIDE SEQUENCE [LARGE SCALE GENOMIC DNA]</scope>
    <source>
        <strain evidence="2">JCM 30846</strain>
    </source>
</reference>
<protein>
    <submittedName>
        <fullName evidence="1">Uncharacterized protein</fullName>
    </submittedName>
</protein>
<organism evidence="1 2">
    <name type="scientific">Streptomyces tremellae</name>
    <dbReference type="NCBI Taxonomy" id="1124239"/>
    <lineage>
        <taxon>Bacteria</taxon>
        <taxon>Bacillati</taxon>
        <taxon>Actinomycetota</taxon>
        <taxon>Actinomycetes</taxon>
        <taxon>Kitasatosporales</taxon>
        <taxon>Streptomycetaceae</taxon>
        <taxon>Streptomyces</taxon>
    </lineage>
</organism>
<comment type="caution">
    <text evidence="1">The sequence shown here is derived from an EMBL/GenBank/DDBJ whole genome shotgun (WGS) entry which is preliminary data.</text>
</comment>
<dbReference type="EMBL" id="BAABEP010000038">
    <property type="protein sequence ID" value="GAA3744487.1"/>
    <property type="molecule type" value="Genomic_DNA"/>
</dbReference>
<proteinExistence type="predicted"/>
<keyword evidence="2" id="KW-1185">Reference proteome</keyword>
<dbReference type="Proteomes" id="UP001499884">
    <property type="component" value="Unassembled WGS sequence"/>
</dbReference>
<evidence type="ECO:0000313" key="1">
    <source>
        <dbReference type="EMBL" id="GAA3744487.1"/>
    </source>
</evidence>
<name>A0ABP7FNQ0_9ACTN</name>
<evidence type="ECO:0000313" key="2">
    <source>
        <dbReference type="Proteomes" id="UP001499884"/>
    </source>
</evidence>